<evidence type="ECO:0000313" key="3">
    <source>
        <dbReference type="EMBL" id="EJT69388.1"/>
    </source>
</evidence>
<proteinExistence type="predicted"/>
<reference evidence="5" key="1">
    <citation type="submission" date="2010-07" db="EMBL/GenBank/DDBJ databases">
        <title>The genome sequence of Gaeumannomyces graminis var. tritici strain R3-111a-1.</title>
        <authorList>
            <consortium name="The Broad Institute Genome Sequencing Platform"/>
            <person name="Ma L.-J."/>
            <person name="Dead R."/>
            <person name="Young S."/>
            <person name="Zeng Q."/>
            <person name="Koehrsen M."/>
            <person name="Alvarado L."/>
            <person name="Berlin A."/>
            <person name="Chapman S.B."/>
            <person name="Chen Z."/>
            <person name="Freedman E."/>
            <person name="Gellesch M."/>
            <person name="Goldberg J."/>
            <person name="Griggs A."/>
            <person name="Gujja S."/>
            <person name="Heilman E.R."/>
            <person name="Heiman D."/>
            <person name="Hepburn T."/>
            <person name="Howarth C."/>
            <person name="Jen D."/>
            <person name="Larson L."/>
            <person name="Mehta T."/>
            <person name="Neiman D."/>
            <person name="Pearson M."/>
            <person name="Roberts A."/>
            <person name="Saif S."/>
            <person name="Shea T."/>
            <person name="Shenoy N."/>
            <person name="Sisk P."/>
            <person name="Stolte C."/>
            <person name="Sykes S."/>
            <person name="Walk T."/>
            <person name="White J."/>
            <person name="Yandava C."/>
            <person name="Haas B."/>
            <person name="Nusbaum C."/>
            <person name="Birren B."/>
        </authorList>
    </citation>
    <scope>NUCLEOTIDE SEQUENCE [LARGE SCALE GENOMIC DNA]</scope>
    <source>
        <strain evidence="5">R3-111a-1</strain>
    </source>
</reference>
<gene>
    <name evidence="4" type="primary">20353465</name>
    <name evidence="3" type="ORF">GGTG_13007</name>
</gene>
<organism evidence="3">
    <name type="scientific">Gaeumannomyces tritici (strain R3-111a-1)</name>
    <name type="common">Wheat and barley take-all root rot fungus</name>
    <name type="synonym">Gaeumannomyces graminis var. tritici</name>
    <dbReference type="NCBI Taxonomy" id="644352"/>
    <lineage>
        <taxon>Eukaryota</taxon>
        <taxon>Fungi</taxon>
        <taxon>Dikarya</taxon>
        <taxon>Ascomycota</taxon>
        <taxon>Pezizomycotina</taxon>
        <taxon>Sordariomycetes</taxon>
        <taxon>Sordariomycetidae</taxon>
        <taxon>Magnaporthales</taxon>
        <taxon>Magnaporthaceae</taxon>
        <taxon>Gaeumannomyces</taxon>
    </lineage>
</organism>
<dbReference type="GeneID" id="20353465"/>
<evidence type="ECO:0000256" key="1">
    <source>
        <dbReference type="SAM" id="MobiDB-lite"/>
    </source>
</evidence>
<evidence type="ECO:0000313" key="4">
    <source>
        <dbReference type="EnsemblFungi" id="EJT69388"/>
    </source>
</evidence>
<feature type="region of interest" description="Disordered" evidence="1">
    <location>
        <begin position="259"/>
        <end position="290"/>
    </location>
</feature>
<reference evidence="3" key="3">
    <citation type="submission" date="2010-09" db="EMBL/GenBank/DDBJ databases">
        <title>Annotation of Gaeumannomyces graminis var. tritici R3-111a-1.</title>
        <authorList>
            <consortium name="The Broad Institute Genome Sequencing Platform"/>
            <person name="Ma L.-J."/>
            <person name="Dead R."/>
            <person name="Young S.K."/>
            <person name="Zeng Q."/>
            <person name="Gargeya S."/>
            <person name="Fitzgerald M."/>
            <person name="Haas B."/>
            <person name="Abouelleil A."/>
            <person name="Alvarado L."/>
            <person name="Arachchi H.M."/>
            <person name="Berlin A."/>
            <person name="Brown A."/>
            <person name="Chapman S.B."/>
            <person name="Chen Z."/>
            <person name="Dunbar C."/>
            <person name="Freedman E."/>
            <person name="Gearin G."/>
            <person name="Gellesch M."/>
            <person name="Goldberg J."/>
            <person name="Griggs A."/>
            <person name="Gujja S."/>
            <person name="Heiman D."/>
            <person name="Howarth C."/>
            <person name="Larson L."/>
            <person name="Lui A."/>
            <person name="MacDonald P.J.P."/>
            <person name="Mehta T."/>
            <person name="Montmayeur A."/>
            <person name="Murphy C."/>
            <person name="Neiman D."/>
            <person name="Pearson M."/>
            <person name="Priest M."/>
            <person name="Roberts A."/>
            <person name="Saif S."/>
            <person name="Shea T."/>
            <person name="Shenoy N."/>
            <person name="Sisk P."/>
            <person name="Stolte C."/>
            <person name="Sykes S."/>
            <person name="Yandava C."/>
            <person name="Wortman J."/>
            <person name="Nusbaum C."/>
            <person name="Birren B."/>
        </authorList>
    </citation>
    <scope>NUCLEOTIDE SEQUENCE</scope>
    <source>
        <strain evidence="3">R3-111a-1</strain>
    </source>
</reference>
<keyword evidence="5" id="KW-1185">Reference proteome</keyword>
<keyword evidence="2" id="KW-0732">Signal</keyword>
<dbReference type="HOGENOM" id="CLU_655595_0_0_1"/>
<reference evidence="4" key="4">
    <citation type="journal article" date="2015" name="G3 (Bethesda)">
        <title>Genome sequences of three phytopathogenic species of the Magnaporthaceae family of fungi.</title>
        <authorList>
            <person name="Okagaki L.H."/>
            <person name="Nunes C.C."/>
            <person name="Sailsbery J."/>
            <person name="Clay B."/>
            <person name="Brown D."/>
            <person name="John T."/>
            <person name="Oh Y."/>
            <person name="Young N."/>
            <person name="Fitzgerald M."/>
            <person name="Haas B.J."/>
            <person name="Zeng Q."/>
            <person name="Young S."/>
            <person name="Adiconis X."/>
            <person name="Fan L."/>
            <person name="Levin J.Z."/>
            <person name="Mitchell T.K."/>
            <person name="Okubara P.A."/>
            <person name="Farman M.L."/>
            <person name="Kohn L.M."/>
            <person name="Birren B."/>
            <person name="Ma L.-J."/>
            <person name="Dean R.A."/>
        </authorList>
    </citation>
    <scope>NUCLEOTIDE SEQUENCE</scope>
    <source>
        <strain evidence="4">R3-111a-1</strain>
    </source>
</reference>
<name>J3PHM7_GAET3</name>
<dbReference type="EnsemblFungi" id="EJT69388">
    <property type="protein sequence ID" value="EJT69388"/>
    <property type="gene ID" value="GGTG_13007"/>
</dbReference>
<dbReference type="RefSeq" id="XP_009229173.1">
    <property type="nucleotide sequence ID" value="XM_009230909.1"/>
</dbReference>
<feature type="region of interest" description="Disordered" evidence="1">
    <location>
        <begin position="39"/>
        <end position="100"/>
    </location>
</feature>
<reference evidence="4" key="5">
    <citation type="submission" date="2018-04" db="UniProtKB">
        <authorList>
            <consortium name="EnsemblFungi"/>
        </authorList>
    </citation>
    <scope>IDENTIFICATION</scope>
    <source>
        <strain evidence="4">R3-111a-1</strain>
    </source>
</reference>
<sequence length="419" mass="45861">MMVRLGRTLLRLVGWYVAQGETANHRVQPRPLDALSLHQGQSRTRLPQSLSIDTSKTIVSLSHQPESKRRKTPEGDSPSKVTTPISRGRLKPNKFDPDGFLAAPRERKKLWGEGDGRIQLPPASAPRAGHHNNHTRGMASGPARLRAIKEMVIELAKQPVTHPIIQYQLITEAQGIYSGGTARSAKTTTPLTIFPLTLFLSGDIVLDRDPPSGKYPVLQCRTLRAPWAIHKAKIGPPRMGPARHWRNAQAFTREIDRREWDRQGQAEAEISKLPESEQPDRRAAEEKERQDYEVWRAQHIGKASIQGSSPGTGPSPTSSGGDTSTASELPERTPGPVSPGASADSIGSRPSRASPRLNIGFFARVQRRLQNTKHRPRQRNPPRKPQEPGHNGSGTPLSTSNRAPAAPAATQSSPTSSPA</sequence>
<dbReference type="EMBL" id="GL385404">
    <property type="protein sequence ID" value="EJT69388.1"/>
    <property type="molecule type" value="Genomic_DNA"/>
</dbReference>
<dbReference type="VEuPathDB" id="FungiDB:GGTG_13007"/>
<feature type="compositionally biased region" description="Low complexity" evidence="1">
    <location>
        <begin position="307"/>
        <end position="325"/>
    </location>
</feature>
<evidence type="ECO:0000313" key="5">
    <source>
        <dbReference type="Proteomes" id="UP000006039"/>
    </source>
</evidence>
<dbReference type="Proteomes" id="UP000006039">
    <property type="component" value="Unassembled WGS sequence"/>
</dbReference>
<feature type="chain" id="PRO_5015095302" evidence="2">
    <location>
        <begin position="21"/>
        <end position="419"/>
    </location>
</feature>
<dbReference type="AlphaFoldDB" id="J3PHM7"/>
<feature type="compositionally biased region" description="Basic residues" evidence="1">
    <location>
        <begin position="365"/>
        <end position="382"/>
    </location>
</feature>
<feature type="compositionally biased region" description="Low complexity" evidence="1">
    <location>
        <begin position="398"/>
        <end position="419"/>
    </location>
</feature>
<evidence type="ECO:0000256" key="2">
    <source>
        <dbReference type="SAM" id="SignalP"/>
    </source>
</evidence>
<accession>J3PHM7</accession>
<feature type="signal peptide" evidence="2">
    <location>
        <begin position="1"/>
        <end position="20"/>
    </location>
</feature>
<reference evidence="3" key="2">
    <citation type="submission" date="2010-07" db="EMBL/GenBank/DDBJ databases">
        <authorList>
            <consortium name="The Broad Institute Genome Sequencing Platform"/>
            <consortium name="Broad Institute Genome Sequencing Center for Infectious Disease"/>
            <person name="Ma L.-J."/>
            <person name="Dead R."/>
            <person name="Young S."/>
            <person name="Zeng Q."/>
            <person name="Koehrsen M."/>
            <person name="Alvarado L."/>
            <person name="Berlin A."/>
            <person name="Chapman S.B."/>
            <person name="Chen Z."/>
            <person name="Freedman E."/>
            <person name="Gellesch M."/>
            <person name="Goldberg J."/>
            <person name="Griggs A."/>
            <person name="Gujja S."/>
            <person name="Heilman E.R."/>
            <person name="Heiman D."/>
            <person name="Hepburn T."/>
            <person name="Howarth C."/>
            <person name="Jen D."/>
            <person name="Larson L."/>
            <person name="Mehta T."/>
            <person name="Neiman D."/>
            <person name="Pearson M."/>
            <person name="Roberts A."/>
            <person name="Saif S."/>
            <person name="Shea T."/>
            <person name="Shenoy N."/>
            <person name="Sisk P."/>
            <person name="Stolte C."/>
            <person name="Sykes S."/>
            <person name="Walk T."/>
            <person name="White J."/>
            <person name="Yandava C."/>
            <person name="Haas B."/>
            <person name="Nusbaum C."/>
            <person name="Birren B."/>
        </authorList>
    </citation>
    <scope>NUCLEOTIDE SEQUENCE</scope>
    <source>
        <strain evidence="3">R3-111a-1</strain>
    </source>
</reference>
<protein>
    <submittedName>
        <fullName evidence="3 4">Uncharacterized protein</fullName>
    </submittedName>
</protein>
<feature type="compositionally biased region" description="Polar residues" evidence="1">
    <location>
        <begin position="39"/>
        <end position="64"/>
    </location>
</feature>
<feature type="region of interest" description="Disordered" evidence="1">
    <location>
        <begin position="302"/>
        <end position="419"/>
    </location>
</feature>